<protein>
    <submittedName>
        <fullName evidence="3">Zinc ribbon domain-containing protein</fullName>
    </submittedName>
</protein>
<feature type="coiled-coil region" evidence="1">
    <location>
        <begin position="160"/>
        <end position="222"/>
    </location>
</feature>
<evidence type="ECO:0000313" key="4">
    <source>
        <dbReference type="Proteomes" id="UP001060012"/>
    </source>
</evidence>
<feature type="transmembrane region" description="Helical" evidence="2">
    <location>
        <begin position="300"/>
        <end position="318"/>
    </location>
</feature>
<dbReference type="Proteomes" id="UP001060012">
    <property type="component" value="Chromosome"/>
</dbReference>
<proteinExistence type="predicted"/>
<keyword evidence="2" id="KW-0812">Transmembrane</keyword>
<evidence type="ECO:0000313" key="3">
    <source>
        <dbReference type="EMBL" id="UTJ07385.1"/>
    </source>
</evidence>
<keyword evidence="2" id="KW-0472">Membrane</keyword>
<feature type="transmembrane region" description="Helical" evidence="2">
    <location>
        <begin position="251"/>
        <end position="280"/>
    </location>
</feature>
<name>A0ABY5E9I6_9BACT</name>
<gene>
    <name evidence="3" type="ORF">NJU99_04645</name>
</gene>
<sequence length="395" mass="46305">MKEVFKNFYKNNFVFKGKEKLSKLAIIFIVLLDLFVFSILQMGVDFQVKVLNSPYNSYNSTCKNIVTSSKIESLNSYYYTNENRYKYNTIQKENISSKCKEVISLIDNVKKEHSIKELRKTKRLINKELASVNTQINFYRQNYNTSLFENIQTQNKEELNSEVKDKYNNYLAKRKELNTKINQIDKNFASSKSVKKLSSYINENKELIKEDYKAKVKAYEVKKDLITLAFLLPLLLVSFFAMKKYMLKENYILYIIAKNVLVIVSIPTVVSFISLVYTLLPKVFFEKLMRFFANLEIPFVVYYFALAVLVVVFTFIIIRVQKKYKESNSQFQNTSMSKIESYNKSICNNCNNKINYETMNFCPNCQNKIRVKCKACGDMTVDSLKYCSSCGEEHN</sequence>
<organism evidence="3 4">
    <name type="scientific">Arcobacter roscoffensis</name>
    <dbReference type="NCBI Taxonomy" id="2961520"/>
    <lineage>
        <taxon>Bacteria</taxon>
        <taxon>Pseudomonadati</taxon>
        <taxon>Campylobacterota</taxon>
        <taxon>Epsilonproteobacteria</taxon>
        <taxon>Campylobacterales</taxon>
        <taxon>Arcobacteraceae</taxon>
        <taxon>Arcobacter</taxon>
    </lineage>
</organism>
<dbReference type="RefSeq" id="WP_254577562.1">
    <property type="nucleotide sequence ID" value="NZ_CP100595.1"/>
</dbReference>
<keyword evidence="2" id="KW-1133">Transmembrane helix</keyword>
<evidence type="ECO:0000256" key="1">
    <source>
        <dbReference type="SAM" id="Coils"/>
    </source>
</evidence>
<evidence type="ECO:0000256" key="2">
    <source>
        <dbReference type="SAM" id="Phobius"/>
    </source>
</evidence>
<feature type="transmembrane region" description="Helical" evidence="2">
    <location>
        <begin position="21"/>
        <end position="44"/>
    </location>
</feature>
<accession>A0ABY5E9I6</accession>
<dbReference type="EMBL" id="CP100595">
    <property type="protein sequence ID" value="UTJ07385.1"/>
    <property type="molecule type" value="Genomic_DNA"/>
</dbReference>
<reference evidence="3" key="1">
    <citation type="submission" date="2022-07" db="EMBL/GenBank/DDBJ databases">
        <title>Arcobacter roscoffensis sp. nov., a marine bacterium isolated from coastal seawater collected from Roscoff, France.</title>
        <authorList>
            <person name="Pascual J."/>
            <person name="Lepeaux C."/>
            <person name="Methner A."/>
            <person name="Overmann J."/>
        </authorList>
    </citation>
    <scope>NUCLEOTIDE SEQUENCE</scope>
    <source>
        <strain evidence="3">ARW1-2F2</strain>
    </source>
</reference>
<keyword evidence="4" id="KW-1185">Reference proteome</keyword>
<feature type="transmembrane region" description="Helical" evidence="2">
    <location>
        <begin position="225"/>
        <end position="242"/>
    </location>
</feature>
<keyword evidence="1" id="KW-0175">Coiled coil</keyword>